<protein>
    <submittedName>
        <fullName evidence="1">Uncharacterized protein</fullName>
    </submittedName>
</protein>
<accession>A0A0F9LCM3</accession>
<dbReference type="Gene3D" id="3.30.40.220">
    <property type="match status" value="1"/>
</dbReference>
<dbReference type="EMBL" id="LAZR01012754">
    <property type="protein sequence ID" value="KKM25250.1"/>
    <property type="molecule type" value="Genomic_DNA"/>
</dbReference>
<gene>
    <name evidence="1" type="ORF">LCGC14_1596910</name>
</gene>
<dbReference type="AlphaFoldDB" id="A0A0F9LCM3"/>
<comment type="caution">
    <text evidence="1">The sequence shown here is derived from an EMBL/GenBank/DDBJ whole genome shotgun (WGS) entry which is preliminary data.</text>
</comment>
<reference evidence="1" key="1">
    <citation type="journal article" date="2015" name="Nature">
        <title>Complex archaea that bridge the gap between prokaryotes and eukaryotes.</title>
        <authorList>
            <person name="Spang A."/>
            <person name="Saw J.H."/>
            <person name="Jorgensen S.L."/>
            <person name="Zaremba-Niedzwiedzka K."/>
            <person name="Martijn J."/>
            <person name="Lind A.E."/>
            <person name="van Eijk R."/>
            <person name="Schleper C."/>
            <person name="Guy L."/>
            <person name="Ettema T.J."/>
        </authorList>
    </citation>
    <scope>NUCLEOTIDE SEQUENCE</scope>
</reference>
<organism evidence="1">
    <name type="scientific">marine sediment metagenome</name>
    <dbReference type="NCBI Taxonomy" id="412755"/>
    <lineage>
        <taxon>unclassified sequences</taxon>
        <taxon>metagenomes</taxon>
        <taxon>ecological metagenomes</taxon>
    </lineage>
</organism>
<sequence length="155" mass="17908">MKTKKCATCKKYLPLDKFYVRVDGYRLIHCRPCDTIRRKKYGKVIHGIIHNAKKRAKKKGLEFNITSKDVLEINKEQKGLCAYSGIALNWDFNSKGIAKRRSPIDRASLDRIDSTKGYTVDNIQVLADLVNRMKHTLSYKELLKFCQLIIDNSTI</sequence>
<name>A0A0F9LCM3_9ZZZZ</name>
<evidence type="ECO:0000313" key="1">
    <source>
        <dbReference type="EMBL" id="KKM25250.1"/>
    </source>
</evidence>
<proteinExistence type="predicted"/>